<dbReference type="AlphaFoldDB" id="A0A3N3E077"/>
<sequence>MLLALHVDFKIELKLSKIGKKIHFKWGFGSNRTELPSMLTPHLQKDLGILAREQEKPNYLRYW</sequence>
<protein>
    <submittedName>
        <fullName evidence="1">Uncharacterized protein</fullName>
    </submittedName>
</protein>
<proteinExistence type="predicted"/>
<organism evidence="1 3">
    <name type="scientific">Vibrio ponticus</name>
    <dbReference type="NCBI Taxonomy" id="265668"/>
    <lineage>
        <taxon>Bacteria</taxon>
        <taxon>Pseudomonadati</taxon>
        <taxon>Pseudomonadota</taxon>
        <taxon>Gammaproteobacteria</taxon>
        <taxon>Vibrionales</taxon>
        <taxon>Vibrionaceae</taxon>
        <taxon>Vibrio</taxon>
    </lineage>
</organism>
<evidence type="ECO:0000313" key="3">
    <source>
        <dbReference type="Proteomes" id="UP000278792"/>
    </source>
</evidence>
<dbReference type="EMBL" id="RKIK01000008">
    <property type="protein sequence ID" value="ROV61456.1"/>
    <property type="molecule type" value="Genomic_DNA"/>
</dbReference>
<dbReference type="EMBL" id="RKIK01000026">
    <property type="protein sequence ID" value="ROV60143.1"/>
    <property type="molecule type" value="Genomic_DNA"/>
</dbReference>
<accession>A0A3N3E077</accession>
<reference evidence="1 3" key="1">
    <citation type="submission" date="2018-11" db="EMBL/GenBank/DDBJ databases">
        <title>Vibrio ponticus strain CAIM 1751 pathogenic for the snapper Lutjanus guttatus.</title>
        <authorList>
            <person name="Soto-Rodriguez S."/>
            <person name="Lozano-Olvera R."/>
            <person name="Gomez-Gil B."/>
        </authorList>
    </citation>
    <scope>NUCLEOTIDE SEQUENCE [LARGE SCALE GENOMIC DNA]</scope>
    <source>
        <strain evidence="1 3">CAIM 1751</strain>
    </source>
</reference>
<dbReference type="Proteomes" id="UP000278792">
    <property type="component" value="Unassembled WGS sequence"/>
</dbReference>
<comment type="caution">
    <text evidence="1">The sequence shown here is derived from an EMBL/GenBank/DDBJ whole genome shotgun (WGS) entry which is preliminary data.</text>
</comment>
<evidence type="ECO:0000313" key="2">
    <source>
        <dbReference type="EMBL" id="ROV61456.1"/>
    </source>
</evidence>
<evidence type="ECO:0000313" key="1">
    <source>
        <dbReference type="EMBL" id="ROV60143.1"/>
    </source>
</evidence>
<gene>
    <name evidence="2" type="ORF">EGH82_04640</name>
    <name evidence="1" type="ORF">EGH82_10715</name>
</gene>
<name>A0A3N3E077_9VIBR</name>